<dbReference type="PANTHER" id="PTHR44086:SF10">
    <property type="entry name" value="THIOSULFATE SULFURTRANSFERASE_RHODANESE-LIKE DOMAIN-CONTAINING PROTEIN 3"/>
    <property type="match status" value="1"/>
</dbReference>
<dbReference type="Pfam" id="PF00581">
    <property type="entry name" value="Rhodanese"/>
    <property type="match status" value="1"/>
</dbReference>
<feature type="domain" description="Rhodanese" evidence="1">
    <location>
        <begin position="33"/>
        <end position="152"/>
    </location>
</feature>
<dbReference type="Proteomes" id="UP000515908">
    <property type="component" value="Chromosome 13"/>
</dbReference>
<gene>
    <name evidence="2" type="ORF">ADEAN_000678200</name>
</gene>
<dbReference type="PANTHER" id="PTHR44086">
    <property type="entry name" value="THIOSULFATE SULFURTRANSFERASE RDL2, MITOCHONDRIAL-RELATED"/>
    <property type="match status" value="1"/>
</dbReference>
<sequence>MFRLSRYVLNYISIDKVSKIVLAKQDKANQNETLQHTFIIDVRSTHEVQTTGMIPTAVCIPLPILETILDDEYMEGEEYFQHFAEDDPNHHNNEDQEVFRPDKEKSTLIFYCAHGIRSAAALDIAAQLGYKHLYNFRGSWAEWYATYHDPDEKKIV</sequence>
<proteinExistence type="predicted"/>
<evidence type="ECO:0000259" key="1">
    <source>
        <dbReference type="PROSITE" id="PS50206"/>
    </source>
</evidence>
<dbReference type="GO" id="GO:0004792">
    <property type="term" value="F:thiosulfate-cyanide sulfurtransferase activity"/>
    <property type="evidence" value="ECO:0007669"/>
    <property type="project" value="TreeGrafter"/>
</dbReference>
<dbReference type="InterPro" id="IPR036873">
    <property type="entry name" value="Rhodanese-like_dom_sf"/>
</dbReference>
<name>A0A7G2CJP6_9TRYP</name>
<reference evidence="2 3" key="1">
    <citation type="submission" date="2020-08" db="EMBL/GenBank/DDBJ databases">
        <authorList>
            <person name="Newling K."/>
            <person name="Davey J."/>
            <person name="Forrester S."/>
        </authorList>
    </citation>
    <scope>NUCLEOTIDE SEQUENCE [LARGE SCALE GENOMIC DNA]</scope>
    <source>
        <strain evidence="3">Crithidia deanei Carvalho (ATCC PRA-265)</strain>
    </source>
</reference>
<dbReference type="SUPFAM" id="SSF52821">
    <property type="entry name" value="Rhodanese/Cell cycle control phosphatase"/>
    <property type="match status" value="1"/>
</dbReference>
<accession>A0A7G2CJP6</accession>
<dbReference type="SMART" id="SM00450">
    <property type="entry name" value="RHOD"/>
    <property type="match status" value="1"/>
</dbReference>
<evidence type="ECO:0000313" key="2">
    <source>
        <dbReference type="EMBL" id="CAD2219277.1"/>
    </source>
</evidence>
<dbReference type="InterPro" id="IPR001763">
    <property type="entry name" value="Rhodanese-like_dom"/>
</dbReference>
<organism evidence="2 3">
    <name type="scientific">Angomonas deanei</name>
    <dbReference type="NCBI Taxonomy" id="59799"/>
    <lineage>
        <taxon>Eukaryota</taxon>
        <taxon>Discoba</taxon>
        <taxon>Euglenozoa</taxon>
        <taxon>Kinetoplastea</taxon>
        <taxon>Metakinetoplastina</taxon>
        <taxon>Trypanosomatida</taxon>
        <taxon>Trypanosomatidae</taxon>
        <taxon>Strigomonadinae</taxon>
        <taxon>Angomonas</taxon>
    </lineage>
</organism>
<dbReference type="Gene3D" id="3.40.250.10">
    <property type="entry name" value="Rhodanese-like domain"/>
    <property type="match status" value="1"/>
</dbReference>
<dbReference type="PROSITE" id="PS50206">
    <property type="entry name" value="RHODANESE_3"/>
    <property type="match status" value="1"/>
</dbReference>
<dbReference type="VEuPathDB" id="TriTrypDB:ADEAN_000678200"/>
<dbReference type="AlphaFoldDB" id="A0A7G2CJP6"/>
<keyword evidence="3" id="KW-1185">Reference proteome</keyword>
<protein>
    <submittedName>
        <fullName evidence="2">Rhodanese-like domain containing protein, putative</fullName>
    </submittedName>
</protein>
<dbReference type="GO" id="GO:0005739">
    <property type="term" value="C:mitochondrion"/>
    <property type="evidence" value="ECO:0007669"/>
    <property type="project" value="TreeGrafter"/>
</dbReference>
<dbReference type="EMBL" id="LR877157">
    <property type="protein sequence ID" value="CAD2219277.1"/>
    <property type="molecule type" value="Genomic_DNA"/>
</dbReference>
<evidence type="ECO:0000313" key="3">
    <source>
        <dbReference type="Proteomes" id="UP000515908"/>
    </source>
</evidence>